<protein>
    <submittedName>
        <fullName evidence="7">Cytochrome c</fullName>
    </submittedName>
</protein>
<gene>
    <name evidence="7" type="ORF">QLT01_01310</name>
</gene>
<dbReference type="GeneID" id="97326245"/>
<sequence>MKKLLLGMCLAFMVLLAAGAGVIYSGVVSVAADDPHGSWVHGILETARERSIESHASDIAAPPLDDEAMKVAGAGNYASMCASCHLAPGMQETELSKGLYPSPPNFVSSDMHGEPEERFWVIKHGIKASGMPAWGKSMQDEYIWQMVAFMQELPDMSAARYTALVAASDGHQHGGGETAQSPSSHHDDDTRQPHHAREADGPADLQDSHEPEGSHEPKENHEPKDSGRAEDHPHSSHDAEHQH</sequence>
<keyword evidence="8" id="KW-1185">Reference proteome</keyword>
<name>A0ABT6UMA8_9GAMM</name>
<evidence type="ECO:0000313" key="8">
    <source>
        <dbReference type="Proteomes" id="UP001229025"/>
    </source>
</evidence>
<keyword evidence="3 4" id="KW-0408">Iron</keyword>
<keyword evidence="1 4" id="KW-0349">Heme</keyword>
<dbReference type="RefSeq" id="WP_153635668.1">
    <property type="nucleotide sequence ID" value="NZ_CANLSP010000001.1"/>
</dbReference>
<evidence type="ECO:0000256" key="2">
    <source>
        <dbReference type="ARBA" id="ARBA00022723"/>
    </source>
</evidence>
<dbReference type="Pfam" id="PF13442">
    <property type="entry name" value="Cytochrome_CBB3"/>
    <property type="match status" value="1"/>
</dbReference>
<dbReference type="InterPro" id="IPR036909">
    <property type="entry name" value="Cyt_c-like_dom_sf"/>
</dbReference>
<dbReference type="PROSITE" id="PS51007">
    <property type="entry name" value="CYTC"/>
    <property type="match status" value="1"/>
</dbReference>
<evidence type="ECO:0000256" key="3">
    <source>
        <dbReference type="ARBA" id="ARBA00023004"/>
    </source>
</evidence>
<proteinExistence type="predicted"/>
<feature type="compositionally biased region" description="Basic and acidic residues" evidence="5">
    <location>
        <begin position="184"/>
        <end position="243"/>
    </location>
</feature>
<evidence type="ECO:0000259" key="6">
    <source>
        <dbReference type="PROSITE" id="PS51007"/>
    </source>
</evidence>
<reference evidence="8" key="1">
    <citation type="submission" date="2023-07" db="EMBL/GenBank/DDBJ databases">
        <title>Genome-based characterization of strain KMM 296 and proposal for reclassification of Cobetia litoralis and Cobetia pacifica, and emended description of the species Cobetia amphilecti and Cobetia marina.</title>
        <authorList>
            <person name="Balabanova L."/>
            <person name="Nedashkovskaya O."/>
        </authorList>
    </citation>
    <scope>NUCLEOTIDE SEQUENCE [LARGE SCALE GENOMIC DNA]</scope>
    <source>
        <strain evidence="8">NRIC 0815</strain>
    </source>
</reference>
<dbReference type="Proteomes" id="UP001229025">
    <property type="component" value="Unassembled WGS sequence"/>
</dbReference>
<keyword evidence="2 4" id="KW-0479">Metal-binding</keyword>
<feature type="region of interest" description="Disordered" evidence="5">
    <location>
        <begin position="169"/>
        <end position="243"/>
    </location>
</feature>
<dbReference type="Gene3D" id="1.10.760.10">
    <property type="entry name" value="Cytochrome c-like domain"/>
    <property type="match status" value="1"/>
</dbReference>
<evidence type="ECO:0000313" key="7">
    <source>
        <dbReference type="EMBL" id="MDI5882989.1"/>
    </source>
</evidence>
<feature type="domain" description="Cytochrome c" evidence="6">
    <location>
        <begin position="68"/>
        <end position="154"/>
    </location>
</feature>
<evidence type="ECO:0000256" key="1">
    <source>
        <dbReference type="ARBA" id="ARBA00022617"/>
    </source>
</evidence>
<organism evidence="7 8">
    <name type="scientific">Cobetia amphilecti</name>
    <dbReference type="NCBI Taxonomy" id="1055104"/>
    <lineage>
        <taxon>Bacteria</taxon>
        <taxon>Pseudomonadati</taxon>
        <taxon>Pseudomonadota</taxon>
        <taxon>Gammaproteobacteria</taxon>
        <taxon>Oceanospirillales</taxon>
        <taxon>Halomonadaceae</taxon>
        <taxon>Cobetia</taxon>
    </lineage>
</organism>
<accession>A0ABT6UMA8</accession>
<evidence type="ECO:0000256" key="5">
    <source>
        <dbReference type="SAM" id="MobiDB-lite"/>
    </source>
</evidence>
<dbReference type="InterPro" id="IPR009056">
    <property type="entry name" value="Cyt_c-like_dom"/>
</dbReference>
<dbReference type="SUPFAM" id="SSF46626">
    <property type="entry name" value="Cytochrome c"/>
    <property type="match status" value="1"/>
</dbReference>
<evidence type="ECO:0000256" key="4">
    <source>
        <dbReference type="PROSITE-ProRule" id="PRU00433"/>
    </source>
</evidence>
<dbReference type="EMBL" id="JASCSA010000001">
    <property type="protein sequence ID" value="MDI5882989.1"/>
    <property type="molecule type" value="Genomic_DNA"/>
</dbReference>
<comment type="caution">
    <text evidence="7">The sequence shown here is derived from an EMBL/GenBank/DDBJ whole genome shotgun (WGS) entry which is preliminary data.</text>
</comment>